<dbReference type="Proteomes" id="UP000298663">
    <property type="component" value="Unassembled WGS sequence"/>
</dbReference>
<dbReference type="CDD" id="cd11055">
    <property type="entry name" value="CYP3A-like"/>
    <property type="match status" value="1"/>
</dbReference>
<keyword evidence="12" id="KW-1185">Reference proteome</keyword>
<evidence type="ECO:0000313" key="11">
    <source>
        <dbReference type="EMBL" id="TKR68099.1"/>
    </source>
</evidence>
<dbReference type="InterPro" id="IPR017972">
    <property type="entry name" value="Cyt_P450_CS"/>
</dbReference>
<feature type="binding site" description="axial binding residue" evidence="9">
    <location>
        <position position="460"/>
    </location>
    <ligand>
        <name>heme</name>
        <dbReference type="ChEBI" id="CHEBI:30413"/>
    </ligand>
    <ligandPart>
        <name>Fe</name>
        <dbReference type="ChEBI" id="CHEBI:18248"/>
    </ligandPart>
</feature>
<proteinExistence type="inferred from homology"/>
<dbReference type="GO" id="GO:0005506">
    <property type="term" value="F:iron ion binding"/>
    <property type="evidence" value="ECO:0007669"/>
    <property type="project" value="InterPro"/>
</dbReference>
<gene>
    <name evidence="11" type="ORF">L596_024134</name>
</gene>
<dbReference type="FunFam" id="1.10.630.10:FF:000182">
    <property type="entry name" value="Cytochrome P450 3A4"/>
    <property type="match status" value="1"/>
</dbReference>
<organism evidence="11 12">
    <name type="scientific">Steinernema carpocapsae</name>
    <name type="common">Entomopathogenic nematode</name>
    <dbReference type="NCBI Taxonomy" id="34508"/>
    <lineage>
        <taxon>Eukaryota</taxon>
        <taxon>Metazoa</taxon>
        <taxon>Ecdysozoa</taxon>
        <taxon>Nematoda</taxon>
        <taxon>Chromadorea</taxon>
        <taxon>Rhabditida</taxon>
        <taxon>Tylenchina</taxon>
        <taxon>Panagrolaimomorpha</taxon>
        <taxon>Strongyloidoidea</taxon>
        <taxon>Steinernematidae</taxon>
        <taxon>Steinernema</taxon>
    </lineage>
</organism>
<dbReference type="InterPro" id="IPR036396">
    <property type="entry name" value="Cyt_P450_sf"/>
</dbReference>
<dbReference type="PROSITE" id="PS00086">
    <property type="entry name" value="CYTOCHROME_P450"/>
    <property type="match status" value="1"/>
</dbReference>
<evidence type="ECO:0000256" key="8">
    <source>
        <dbReference type="ARBA" id="ARBA00043906"/>
    </source>
</evidence>
<dbReference type="GO" id="GO:0016705">
    <property type="term" value="F:oxidoreductase activity, acting on paired donors, with incorporation or reduction of molecular oxygen"/>
    <property type="evidence" value="ECO:0007669"/>
    <property type="project" value="InterPro"/>
</dbReference>
<dbReference type="AlphaFoldDB" id="A0A4U5MFU6"/>
<evidence type="ECO:0000256" key="7">
    <source>
        <dbReference type="ARBA" id="ARBA00023033"/>
    </source>
</evidence>
<dbReference type="InterPro" id="IPR001128">
    <property type="entry name" value="Cyt_P450"/>
</dbReference>
<evidence type="ECO:0000256" key="10">
    <source>
        <dbReference type="RuleBase" id="RU000461"/>
    </source>
</evidence>
<comment type="similarity">
    <text evidence="2 10">Belongs to the cytochrome P450 family.</text>
</comment>
<dbReference type="PRINTS" id="PR00463">
    <property type="entry name" value="EP450I"/>
</dbReference>
<dbReference type="GO" id="GO:0008395">
    <property type="term" value="F:steroid hydroxylase activity"/>
    <property type="evidence" value="ECO:0007669"/>
    <property type="project" value="TreeGrafter"/>
</dbReference>
<keyword evidence="4 9" id="KW-0479">Metal-binding</keyword>
<dbReference type="EMBL" id="AZBU02000008">
    <property type="protein sequence ID" value="TKR68099.1"/>
    <property type="molecule type" value="Genomic_DNA"/>
</dbReference>
<dbReference type="OrthoDB" id="2789670at2759"/>
<sequence>MILVLFTLAFAFSLVFVVYKRHTSYFSHRGIPGPTPEIFLGNLRGFAGGHPAVKLQEWTKEFGSLYGIQFGFRSAIVISNVNLMQEVFVKQFDAFHGRFLVSIAPDVDNAEAVHLFDARGKRWKRLRNLSSPLFTIANLKKVLPVLTDSVDVMVNRVETKTSESECLNIVPFFQELTMDVILRVAFGESRSQQGEQNEVLDVAKAMFAQEGLSFFILLADIFPALAPIIRKLWLASSMFKRNNELFMTEKLRKVVEERRKTRTGGKKENNRRVDFVDMFLDAECEVSALDNEQGDFDSRGSKVGKKLSTEEIVLQCLVFLLAGYDTTANALSFTTFCLAKNPEAQKKVQEEIDFVFGEDDEVTYEKVHKLIYLDWVMKETLRLYPLAALGVSRECMKTTQLENWKIEKGTLVLADVLSTQRDPKLWGDDADEFRPERWESGKLNRHPMAWTPFGAGPRSCVGLRFAYLEEKVAMSRLLRRNSILAVKETELKLVGATVLNPEAVNVKVVPR</sequence>
<evidence type="ECO:0000256" key="2">
    <source>
        <dbReference type="ARBA" id="ARBA00010617"/>
    </source>
</evidence>
<keyword evidence="3 9" id="KW-0349">Heme</keyword>
<dbReference type="PRINTS" id="PR00385">
    <property type="entry name" value="P450"/>
</dbReference>
<comment type="function">
    <text evidence="8">Cytochromes P450 are a group of heme-thiolate monooxygenases. They oxidize a variety of structurally unrelated compounds, including steroids, fatty acids, and xenobiotics.</text>
</comment>
<dbReference type="InterPro" id="IPR002401">
    <property type="entry name" value="Cyt_P450_E_grp-I"/>
</dbReference>
<evidence type="ECO:0008006" key="13">
    <source>
        <dbReference type="Google" id="ProtNLM"/>
    </source>
</evidence>
<evidence type="ECO:0000256" key="1">
    <source>
        <dbReference type="ARBA" id="ARBA00001971"/>
    </source>
</evidence>
<protein>
    <recommendedName>
        <fullName evidence="13">Cytochrome P450</fullName>
    </recommendedName>
</protein>
<evidence type="ECO:0000256" key="3">
    <source>
        <dbReference type="ARBA" id="ARBA00022617"/>
    </source>
</evidence>
<dbReference type="InterPro" id="IPR050705">
    <property type="entry name" value="Cytochrome_P450_3A"/>
</dbReference>
<reference evidence="11 12" key="1">
    <citation type="journal article" date="2015" name="Genome Biol.">
        <title>Comparative genomics of Steinernema reveals deeply conserved gene regulatory networks.</title>
        <authorList>
            <person name="Dillman A.R."/>
            <person name="Macchietto M."/>
            <person name="Porter C.F."/>
            <person name="Rogers A."/>
            <person name="Williams B."/>
            <person name="Antoshechkin I."/>
            <person name="Lee M.M."/>
            <person name="Goodwin Z."/>
            <person name="Lu X."/>
            <person name="Lewis E.E."/>
            <person name="Goodrich-Blair H."/>
            <person name="Stock S.P."/>
            <person name="Adams B.J."/>
            <person name="Sternberg P.W."/>
            <person name="Mortazavi A."/>
        </authorList>
    </citation>
    <scope>NUCLEOTIDE SEQUENCE [LARGE SCALE GENOMIC DNA]</scope>
    <source>
        <strain evidence="11 12">ALL</strain>
    </source>
</reference>
<evidence type="ECO:0000313" key="12">
    <source>
        <dbReference type="Proteomes" id="UP000298663"/>
    </source>
</evidence>
<reference evidence="11 12" key="2">
    <citation type="journal article" date="2019" name="G3 (Bethesda)">
        <title>Hybrid Assembly of the Genome of the Entomopathogenic Nematode Steinernema carpocapsae Identifies the X-Chromosome.</title>
        <authorList>
            <person name="Serra L."/>
            <person name="Macchietto M."/>
            <person name="Macias-Munoz A."/>
            <person name="McGill C.J."/>
            <person name="Rodriguez I.M."/>
            <person name="Rodriguez B."/>
            <person name="Murad R."/>
            <person name="Mortazavi A."/>
        </authorList>
    </citation>
    <scope>NUCLEOTIDE SEQUENCE [LARGE SCALE GENOMIC DNA]</scope>
    <source>
        <strain evidence="11 12">ALL</strain>
    </source>
</reference>
<evidence type="ECO:0000256" key="9">
    <source>
        <dbReference type="PIRSR" id="PIRSR602401-1"/>
    </source>
</evidence>
<dbReference type="GO" id="GO:0020037">
    <property type="term" value="F:heme binding"/>
    <property type="evidence" value="ECO:0007669"/>
    <property type="project" value="InterPro"/>
</dbReference>
<dbReference type="PANTHER" id="PTHR24302">
    <property type="entry name" value="CYTOCHROME P450 FAMILY 3"/>
    <property type="match status" value="1"/>
</dbReference>
<keyword evidence="5 10" id="KW-0560">Oxidoreductase</keyword>
<accession>A0A4U5MFU6</accession>
<comment type="cofactor">
    <cofactor evidence="1 9">
        <name>heme</name>
        <dbReference type="ChEBI" id="CHEBI:30413"/>
    </cofactor>
</comment>
<dbReference type="Pfam" id="PF00067">
    <property type="entry name" value="p450"/>
    <property type="match status" value="1"/>
</dbReference>
<keyword evidence="7 10" id="KW-0503">Monooxygenase</keyword>
<dbReference type="Gene3D" id="1.10.630.10">
    <property type="entry name" value="Cytochrome P450"/>
    <property type="match status" value="1"/>
</dbReference>
<dbReference type="STRING" id="34508.A0A4U5MFU6"/>
<comment type="caution">
    <text evidence="11">The sequence shown here is derived from an EMBL/GenBank/DDBJ whole genome shotgun (WGS) entry which is preliminary data.</text>
</comment>
<evidence type="ECO:0000256" key="6">
    <source>
        <dbReference type="ARBA" id="ARBA00023004"/>
    </source>
</evidence>
<dbReference type="PANTHER" id="PTHR24302:SF15">
    <property type="entry name" value="FATTY-ACID PEROXYGENASE"/>
    <property type="match status" value="1"/>
</dbReference>
<name>A0A4U5MFU6_STECR</name>
<keyword evidence="6 9" id="KW-0408">Iron</keyword>
<evidence type="ECO:0000256" key="5">
    <source>
        <dbReference type="ARBA" id="ARBA00023002"/>
    </source>
</evidence>
<dbReference type="SUPFAM" id="SSF48264">
    <property type="entry name" value="Cytochrome P450"/>
    <property type="match status" value="1"/>
</dbReference>
<evidence type="ECO:0000256" key="4">
    <source>
        <dbReference type="ARBA" id="ARBA00022723"/>
    </source>
</evidence>